<proteinExistence type="predicted"/>
<feature type="signal peptide" evidence="2">
    <location>
        <begin position="1"/>
        <end position="27"/>
    </location>
</feature>
<evidence type="ECO:0000256" key="2">
    <source>
        <dbReference type="SAM" id="SignalP"/>
    </source>
</evidence>
<protein>
    <recommendedName>
        <fullName evidence="3">Neprosin PEP catalytic domain-containing protein</fullName>
    </recommendedName>
</protein>
<dbReference type="InterPro" id="IPR025521">
    <property type="entry name" value="Neprosin_propep"/>
</dbReference>
<evidence type="ECO:0000256" key="1">
    <source>
        <dbReference type="SAM" id="Phobius"/>
    </source>
</evidence>
<organism evidence="4 5">
    <name type="scientific">Vitis rotundifolia</name>
    <name type="common">Muscadine grape</name>
    <dbReference type="NCBI Taxonomy" id="103349"/>
    <lineage>
        <taxon>Eukaryota</taxon>
        <taxon>Viridiplantae</taxon>
        <taxon>Streptophyta</taxon>
        <taxon>Embryophyta</taxon>
        <taxon>Tracheophyta</taxon>
        <taxon>Spermatophyta</taxon>
        <taxon>Magnoliopsida</taxon>
        <taxon>eudicotyledons</taxon>
        <taxon>Gunneridae</taxon>
        <taxon>Pentapetalae</taxon>
        <taxon>rosids</taxon>
        <taxon>Vitales</taxon>
        <taxon>Vitaceae</taxon>
        <taxon>Viteae</taxon>
        <taxon>Vitis</taxon>
    </lineage>
</organism>
<dbReference type="InterPro" id="IPR004314">
    <property type="entry name" value="Neprosin"/>
</dbReference>
<gene>
    <name evidence="4" type="ORF">PVL29_020367</name>
</gene>
<keyword evidence="1" id="KW-1133">Transmembrane helix</keyword>
<keyword evidence="5" id="KW-1185">Reference proteome</keyword>
<keyword evidence="1" id="KW-0472">Membrane</keyword>
<dbReference type="EMBL" id="JARBHA010000015">
    <property type="protein sequence ID" value="KAJ9681463.1"/>
    <property type="molecule type" value="Genomic_DNA"/>
</dbReference>
<dbReference type="PANTHER" id="PTHR31589:SF246">
    <property type="entry name" value="CARBOXYL-TERMINAL PEPTIDASE"/>
    <property type="match status" value="1"/>
</dbReference>
<reference evidence="4 5" key="1">
    <citation type="journal article" date="2023" name="BMC Biotechnol.">
        <title>Vitis rotundifolia cv Carlos genome sequencing.</title>
        <authorList>
            <person name="Huff M."/>
            <person name="Hulse-Kemp A."/>
            <person name="Scheffler B."/>
            <person name="Youngblood R."/>
            <person name="Simpson S."/>
            <person name="Babiker E."/>
            <person name="Staton M."/>
        </authorList>
    </citation>
    <scope>NUCLEOTIDE SEQUENCE [LARGE SCALE GENOMIC DNA]</scope>
    <source>
        <tissue evidence="4">Leaf</tissue>
    </source>
</reference>
<name>A0AA38Z3M2_VITRO</name>
<comment type="caution">
    <text evidence="4">The sequence shown here is derived from an EMBL/GenBank/DDBJ whole genome shotgun (WGS) entry which is preliminary data.</text>
</comment>
<dbReference type="Proteomes" id="UP001168098">
    <property type="component" value="Unassembled WGS sequence"/>
</dbReference>
<accession>A0AA38Z3M2</accession>
<dbReference type="Pfam" id="PF14365">
    <property type="entry name" value="Neprosin_AP"/>
    <property type="match status" value="1"/>
</dbReference>
<dbReference type="AlphaFoldDB" id="A0AA38Z3M2"/>
<keyword evidence="2" id="KW-0732">Signal</keyword>
<dbReference type="PROSITE" id="PS52045">
    <property type="entry name" value="NEPROSIN_PEP_CD"/>
    <property type="match status" value="2"/>
</dbReference>
<dbReference type="Gene3D" id="3.90.1320.10">
    <property type="entry name" value="Outer-capsid protein sigma 3, large lobe"/>
    <property type="match status" value="2"/>
</dbReference>
<evidence type="ECO:0000313" key="5">
    <source>
        <dbReference type="Proteomes" id="UP001168098"/>
    </source>
</evidence>
<feature type="domain" description="Neprosin PEP catalytic" evidence="3">
    <location>
        <begin position="504"/>
        <end position="762"/>
    </location>
</feature>
<sequence length="766" mass="86264">MEAKKITYCYSLLLLLLAIVNGHGAWGISTEEEIELESELRILGIPGLKSITMRPSSFPEPSTDDFPIMSDSVEVGFRKGCPLGTVPIRRIPKEDKRRAKAFLKTYSEQLAKDSVQPLEAPGVYYNAEVHTQRKRTSKFYGAEAYLNVYNPKLTTKQQFSRIMMKLRYGPENSSTSIEVGWAVFPGLYNDTFTRLHTFWSVDYHRRSCFDAMCLGFVQVSPRIPLGMKISHISTYLGTQYDLKLTVYKDPKSGHWWLLYGRNSEPVGYWPEDLLGDYTSHITEGKWGGDVYGLFARLPPMGSGHKFEESRRGGYRTACYIRGIKVQERLGGKFLDVDEVDIEKREELPVCYTVEDQGMSSSWGYTIYLGGSGGLCYWLYTVTVCFFFWPLLMAMELGLYQEEKTLGWKPNSEHDGDIYDCVDINKQPTLGHSLFKNHKVQMKPTGSFPKSAMDDSSITSDDQTVEIGLGEGCPLGTVPIQRTRKEDLKGAKEAFFKSYSEQPDAKIRFGYFRAEEQTTLKPSSKYYGAQAYLNVYNPAMIGPDPQSNVIIKLFFGPEDYCCTTLAAGWAIFPAIYKDNSTRLHTFWSTAFEQKFCYNLRCPGFVQTSQKIALGMKIPHVSTDHGKQYDIKLTIYKDSKKGHWWLLHGRNDEPIGYWPKGLLRNVTSHATTAVWGGTAVGEDPFPPMGSGHKFTKSPQGGYGSACYIRGMKVVEKLGGNFTDVNDRMLTKFENRPICYTVGGQGFSKEWGYGIFVGGAGGLCGYSGL</sequence>
<feature type="domain" description="Neprosin PEP catalytic" evidence="3">
    <location>
        <begin position="120"/>
        <end position="376"/>
    </location>
</feature>
<keyword evidence="1" id="KW-0812">Transmembrane</keyword>
<feature type="transmembrane region" description="Helical" evidence="1">
    <location>
        <begin position="376"/>
        <end position="399"/>
    </location>
</feature>
<evidence type="ECO:0000313" key="4">
    <source>
        <dbReference type="EMBL" id="KAJ9681463.1"/>
    </source>
</evidence>
<feature type="chain" id="PRO_5041222772" description="Neprosin PEP catalytic domain-containing protein" evidence="2">
    <location>
        <begin position="28"/>
        <end position="766"/>
    </location>
</feature>
<evidence type="ECO:0000259" key="3">
    <source>
        <dbReference type="PROSITE" id="PS52045"/>
    </source>
</evidence>
<dbReference type="Pfam" id="PF03080">
    <property type="entry name" value="Neprosin"/>
    <property type="match status" value="2"/>
</dbReference>
<dbReference type="PANTHER" id="PTHR31589">
    <property type="entry name" value="PROTEIN, PUTATIVE (DUF239)-RELATED-RELATED"/>
    <property type="match status" value="1"/>
</dbReference>
<dbReference type="InterPro" id="IPR053168">
    <property type="entry name" value="Glutamic_endopeptidase"/>
</dbReference>